<dbReference type="RefSeq" id="WP_173767127.1">
    <property type="nucleotide sequence ID" value="NZ_CP048836.1"/>
</dbReference>
<proteinExistence type="inferred from homology"/>
<evidence type="ECO:0000313" key="17">
    <source>
        <dbReference type="Proteomes" id="UP000501991"/>
    </source>
</evidence>
<evidence type="ECO:0000256" key="6">
    <source>
        <dbReference type="ARBA" id="ARBA00022729"/>
    </source>
</evidence>
<dbReference type="GO" id="GO:0044718">
    <property type="term" value="P:siderophore transmembrane transport"/>
    <property type="evidence" value="ECO:0007669"/>
    <property type="project" value="TreeGrafter"/>
</dbReference>
<protein>
    <submittedName>
        <fullName evidence="16">TonB-dependent receptor</fullName>
    </submittedName>
</protein>
<dbReference type="Pfam" id="PF07715">
    <property type="entry name" value="Plug"/>
    <property type="match status" value="1"/>
</dbReference>
<reference evidence="16 17" key="1">
    <citation type="submission" date="2020-02" db="EMBL/GenBank/DDBJ databases">
        <title>Nitrogenibacter mangrovi gen. nov., sp. nov. isolated from mangrove sediment, a denitrifying betaproteobacterium.</title>
        <authorList>
            <person name="Liao H."/>
            <person name="Tian Y."/>
        </authorList>
    </citation>
    <scope>NUCLEOTIDE SEQUENCE [LARGE SCALE GENOMIC DNA]</scope>
    <source>
        <strain evidence="16 17">M9-3-2</strain>
    </source>
</reference>
<keyword evidence="9 16" id="KW-0675">Receptor</keyword>
<feature type="signal peptide" evidence="13">
    <location>
        <begin position="1"/>
        <end position="25"/>
    </location>
</feature>
<feature type="domain" description="TonB-dependent receptor-like beta-barrel" evidence="14">
    <location>
        <begin position="195"/>
        <end position="622"/>
    </location>
</feature>
<dbReference type="InterPro" id="IPR036942">
    <property type="entry name" value="Beta-barrel_TonB_sf"/>
</dbReference>
<dbReference type="PANTHER" id="PTHR30069">
    <property type="entry name" value="TONB-DEPENDENT OUTER MEMBRANE RECEPTOR"/>
    <property type="match status" value="1"/>
</dbReference>
<evidence type="ECO:0000256" key="7">
    <source>
        <dbReference type="ARBA" id="ARBA00023077"/>
    </source>
</evidence>
<evidence type="ECO:0000259" key="14">
    <source>
        <dbReference type="Pfam" id="PF00593"/>
    </source>
</evidence>
<evidence type="ECO:0000256" key="2">
    <source>
        <dbReference type="ARBA" id="ARBA00009810"/>
    </source>
</evidence>
<keyword evidence="5 11" id="KW-0812">Transmembrane</keyword>
<evidence type="ECO:0000256" key="13">
    <source>
        <dbReference type="SAM" id="SignalP"/>
    </source>
</evidence>
<comment type="subcellular location">
    <subcellularLocation>
        <location evidence="1 11">Cell outer membrane</location>
        <topology evidence="1 11">Multi-pass membrane protein</topology>
    </subcellularLocation>
</comment>
<dbReference type="InterPro" id="IPR012910">
    <property type="entry name" value="Plug_dom"/>
</dbReference>
<name>A0A6C1B6A1_9RHOO</name>
<dbReference type="Gene3D" id="2.40.170.20">
    <property type="entry name" value="TonB-dependent receptor, beta-barrel domain"/>
    <property type="match status" value="1"/>
</dbReference>
<dbReference type="Pfam" id="PF00593">
    <property type="entry name" value="TonB_dep_Rec_b-barrel"/>
    <property type="match status" value="1"/>
</dbReference>
<keyword evidence="10 11" id="KW-0998">Cell outer membrane</keyword>
<evidence type="ECO:0000256" key="12">
    <source>
        <dbReference type="RuleBase" id="RU003357"/>
    </source>
</evidence>
<dbReference type="Gene3D" id="2.170.130.10">
    <property type="entry name" value="TonB-dependent receptor, plug domain"/>
    <property type="match status" value="1"/>
</dbReference>
<evidence type="ECO:0000256" key="11">
    <source>
        <dbReference type="PROSITE-ProRule" id="PRU01360"/>
    </source>
</evidence>
<keyword evidence="17" id="KW-1185">Reference proteome</keyword>
<keyword evidence="3 11" id="KW-0813">Transport</keyword>
<evidence type="ECO:0000256" key="1">
    <source>
        <dbReference type="ARBA" id="ARBA00004571"/>
    </source>
</evidence>
<accession>A0A6C1B6A1</accession>
<gene>
    <name evidence="16" type="ORF">G3580_15845</name>
</gene>
<keyword evidence="6 13" id="KW-0732">Signal</keyword>
<evidence type="ECO:0000256" key="9">
    <source>
        <dbReference type="ARBA" id="ARBA00023170"/>
    </source>
</evidence>
<dbReference type="AlphaFoldDB" id="A0A6C1B6A1"/>
<dbReference type="InterPro" id="IPR039426">
    <property type="entry name" value="TonB-dep_rcpt-like"/>
</dbReference>
<keyword evidence="7 12" id="KW-0798">TonB box</keyword>
<evidence type="ECO:0000256" key="3">
    <source>
        <dbReference type="ARBA" id="ARBA00022448"/>
    </source>
</evidence>
<evidence type="ECO:0000259" key="15">
    <source>
        <dbReference type="Pfam" id="PF07715"/>
    </source>
</evidence>
<dbReference type="GO" id="GO:0009279">
    <property type="term" value="C:cell outer membrane"/>
    <property type="evidence" value="ECO:0007669"/>
    <property type="project" value="UniProtKB-SubCell"/>
</dbReference>
<dbReference type="PANTHER" id="PTHR30069:SF29">
    <property type="entry name" value="HEMOGLOBIN AND HEMOGLOBIN-HAPTOGLOBIN-BINDING PROTEIN 1-RELATED"/>
    <property type="match status" value="1"/>
</dbReference>
<evidence type="ECO:0000256" key="8">
    <source>
        <dbReference type="ARBA" id="ARBA00023136"/>
    </source>
</evidence>
<evidence type="ECO:0000313" key="16">
    <source>
        <dbReference type="EMBL" id="QID18963.1"/>
    </source>
</evidence>
<feature type="domain" description="TonB-dependent receptor plug" evidence="15">
    <location>
        <begin position="51"/>
        <end position="160"/>
    </location>
</feature>
<keyword evidence="8 11" id="KW-0472">Membrane</keyword>
<dbReference type="GO" id="GO:0015344">
    <property type="term" value="F:siderophore uptake transmembrane transporter activity"/>
    <property type="evidence" value="ECO:0007669"/>
    <property type="project" value="TreeGrafter"/>
</dbReference>
<keyword evidence="4 11" id="KW-1134">Transmembrane beta strand</keyword>
<dbReference type="PROSITE" id="PS52016">
    <property type="entry name" value="TONB_DEPENDENT_REC_3"/>
    <property type="match status" value="1"/>
</dbReference>
<evidence type="ECO:0000256" key="5">
    <source>
        <dbReference type="ARBA" id="ARBA00022692"/>
    </source>
</evidence>
<feature type="chain" id="PRO_5025396446" evidence="13">
    <location>
        <begin position="26"/>
        <end position="656"/>
    </location>
</feature>
<comment type="similarity">
    <text evidence="2 11 12">Belongs to the TonB-dependent receptor family.</text>
</comment>
<dbReference type="CDD" id="cd01347">
    <property type="entry name" value="ligand_gated_channel"/>
    <property type="match status" value="1"/>
</dbReference>
<dbReference type="KEGG" id="azq:G3580_15845"/>
<dbReference type="EMBL" id="CP048836">
    <property type="protein sequence ID" value="QID18963.1"/>
    <property type="molecule type" value="Genomic_DNA"/>
</dbReference>
<organism evidence="16 17">
    <name type="scientific">Nitrogeniibacter mangrovi</name>
    <dbReference type="NCBI Taxonomy" id="2016596"/>
    <lineage>
        <taxon>Bacteria</taxon>
        <taxon>Pseudomonadati</taxon>
        <taxon>Pseudomonadota</taxon>
        <taxon>Betaproteobacteria</taxon>
        <taxon>Rhodocyclales</taxon>
        <taxon>Zoogloeaceae</taxon>
        <taxon>Nitrogeniibacter</taxon>
    </lineage>
</organism>
<evidence type="ECO:0000256" key="4">
    <source>
        <dbReference type="ARBA" id="ARBA00022452"/>
    </source>
</evidence>
<dbReference type="InterPro" id="IPR000531">
    <property type="entry name" value="Beta-barrel_TonB"/>
</dbReference>
<dbReference type="InterPro" id="IPR037066">
    <property type="entry name" value="Plug_dom_sf"/>
</dbReference>
<sequence>MARLIGRLRPLGWVLAMVAARPAGAAELLDLSLEQLSSLEVVSVSRKAQRLADTPAAVTVLTAEDIRRSGARSIPEVLRLVPGVQVARIGAGRWAVSVRGLNSRFASRLLVQIDGRSVYSPLFSGVIWEFQNLMLEDVARIEVVRGPGASLWGANAVNGVINIVTRRASETPEALVRLSVDQSGRPEAAVRQGFRWGESASGRVFALSVNRAPFEDARGHSLGDEQTGWRAGFRLDSAQRNQWRVSGEAFRQRSPETVDLPAPGALDATFDYEGAFLSGERRGHWLGGEATLRGYVDYVKMIFDPIASATVSTGDLDFQHRVNAGKRHEWIWGAGVRYQHVDTDSRSNIISFAPDVTQLKTFSAFVQDEIALVPRRWRLSLGARFEARNASVPEWQPSARLLWTPTDRDSVWVHGSRAVRTPSIGERYANLVYGTRTLPFPPVVVTIVGQRNPDLKAEHLRAVELGYRRQWDIGSTEAVVFRHRYDNLIGSDLGPLAFPNQYIVRDNGSAAVVEGLELSADARVSDRMRLLAALTLMRTDYDRTGRPVHDEADAQRASRNADHWFTLQARFDLPARREMDVTVRHSGALKAPGAERVGSYTVVDLRYSHPWNRYFEWELTVDDLFDDHHTEFNSDQFPSPYAYQGRRCVLTGRWRF</sequence>
<evidence type="ECO:0000256" key="10">
    <source>
        <dbReference type="ARBA" id="ARBA00023237"/>
    </source>
</evidence>
<dbReference type="SUPFAM" id="SSF56935">
    <property type="entry name" value="Porins"/>
    <property type="match status" value="1"/>
</dbReference>
<dbReference type="Proteomes" id="UP000501991">
    <property type="component" value="Chromosome"/>
</dbReference>